<feature type="region of interest" description="Disordered" evidence="1">
    <location>
        <begin position="31"/>
        <end position="90"/>
    </location>
</feature>
<dbReference type="Proteomes" id="UP000243975">
    <property type="component" value="Unassembled WGS sequence"/>
</dbReference>
<sequence length="204" mass="23014">MKITGKTDLPAIISSKVLNFTPDSDLLQKPILRKQVSRKSRNSGGGVRLRRDGVPAGGKRGSRPETPLLRWKFDESKGKEEEEEEKDVDVESEKLQFTEKLLLFHLDIGELPNSVILKMKNLDVIAWKDGTFWLWDDDKLEKLTMGTQPPSPSSMVIALSPFLLPLAAATTAVEPIFRFRFSLFSDLVLDLWSFKVEASKREGV</sequence>
<gene>
    <name evidence="2" type="ORF">Ccrd_003259</name>
</gene>
<evidence type="ECO:0000313" key="3">
    <source>
        <dbReference type="Proteomes" id="UP000243975"/>
    </source>
</evidence>
<name>A0A103XPS6_CYNCS</name>
<evidence type="ECO:0000313" key="2">
    <source>
        <dbReference type="EMBL" id="KVH94684.1"/>
    </source>
</evidence>
<keyword evidence="3" id="KW-1185">Reference proteome</keyword>
<dbReference type="STRING" id="59895.A0A103XPS6"/>
<dbReference type="Gramene" id="KVH94684">
    <property type="protein sequence ID" value="KVH94684"/>
    <property type="gene ID" value="Ccrd_003259"/>
</dbReference>
<proteinExistence type="predicted"/>
<comment type="caution">
    <text evidence="2">The sequence shown here is derived from an EMBL/GenBank/DDBJ whole genome shotgun (WGS) entry which is preliminary data.</text>
</comment>
<dbReference type="AlphaFoldDB" id="A0A103XPS6"/>
<feature type="compositionally biased region" description="Basic and acidic residues" evidence="1">
    <location>
        <begin position="71"/>
        <end position="80"/>
    </location>
</feature>
<feature type="compositionally biased region" description="Basic residues" evidence="1">
    <location>
        <begin position="31"/>
        <end position="41"/>
    </location>
</feature>
<reference evidence="2 3" key="1">
    <citation type="journal article" date="2016" name="Sci. Rep.">
        <title>The genome sequence of the outbreeding globe artichoke constructed de novo incorporating a phase-aware low-pass sequencing strategy of F1 progeny.</title>
        <authorList>
            <person name="Scaglione D."/>
            <person name="Reyes-Chin-Wo S."/>
            <person name="Acquadro A."/>
            <person name="Froenicke L."/>
            <person name="Portis E."/>
            <person name="Beitel C."/>
            <person name="Tirone M."/>
            <person name="Mauro R."/>
            <person name="Lo Monaco A."/>
            <person name="Mauromicale G."/>
            <person name="Faccioli P."/>
            <person name="Cattivelli L."/>
            <person name="Rieseberg L."/>
            <person name="Michelmore R."/>
            <person name="Lanteri S."/>
        </authorList>
    </citation>
    <scope>NUCLEOTIDE SEQUENCE [LARGE SCALE GENOMIC DNA]</scope>
    <source>
        <strain evidence="2">2C</strain>
    </source>
</reference>
<accession>A0A103XPS6</accession>
<dbReference type="EMBL" id="LEKV01004535">
    <property type="protein sequence ID" value="KVH94684.1"/>
    <property type="molecule type" value="Genomic_DNA"/>
</dbReference>
<protein>
    <submittedName>
        <fullName evidence="2">Uncharacterized protein</fullName>
    </submittedName>
</protein>
<organism evidence="2 3">
    <name type="scientific">Cynara cardunculus var. scolymus</name>
    <name type="common">Globe artichoke</name>
    <name type="synonym">Cynara scolymus</name>
    <dbReference type="NCBI Taxonomy" id="59895"/>
    <lineage>
        <taxon>Eukaryota</taxon>
        <taxon>Viridiplantae</taxon>
        <taxon>Streptophyta</taxon>
        <taxon>Embryophyta</taxon>
        <taxon>Tracheophyta</taxon>
        <taxon>Spermatophyta</taxon>
        <taxon>Magnoliopsida</taxon>
        <taxon>eudicotyledons</taxon>
        <taxon>Gunneridae</taxon>
        <taxon>Pentapetalae</taxon>
        <taxon>asterids</taxon>
        <taxon>campanulids</taxon>
        <taxon>Asterales</taxon>
        <taxon>Asteraceae</taxon>
        <taxon>Carduoideae</taxon>
        <taxon>Cardueae</taxon>
        <taxon>Carduinae</taxon>
        <taxon>Cynara</taxon>
    </lineage>
</organism>
<evidence type="ECO:0000256" key="1">
    <source>
        <dbReference type="SAM" id="MobiDB-lite"/>
    </source>
</evidence>